<feature type="compositionally biased region" description="Basic residues" evidence="1">
    <location>
        <begin position="221"/>
        <end position="231"/>
    </location>
</feature>
<dbReference type="Proteomes" id="UP001431783">
    <property type="component" value="Unassembled WGS sequence"/>
</dbReference>
<proteinExistence type="predicted"/>
<feature type="compositionally biased region" description="Basic and acidic residues" evidence="1">
    <location>
        <begin position="154"/>
        <end position="167"/>
    </location>
</feature>
<feature type="chain" id="PRO_5043598320" description="Histidine-rich glycoprotein-like" evidence="2">
    <location>
        <begin position="21"/>
        <end position="311"/>
    </location>
</feature>
<dbReference type="AlphaFoldDB" id="A0AAW1UMP6"/>
<accession>A0AAW1UMP6</accession>
<keyword evidence="4" id="KW-1185">Reference proteome</keyword>
<sequence>MGSWTLAGVVLFLLTKFINSSAIAPGYDSVRRDSQYPENAVGKLGIHADHSSKRYNFPSSAPISFPFTANDAIKDKRYINSKYENYQDDYTGVVKQFNDDEDFKSNDFLGKSTGFSPYKVSRSYNYNGPHQLETIETRSFHRKSEPYSLHEFEHKHTGEEEHAEVHYHQHKHLHKHAHKQEHLHKHKQDHKHNHAHKHDEQEAHKHNHKHEHDHKHNNEHQHKHIAHHKHEHKQEHKHDHHHGHKHEHNHQHDHKHDAHHKHGHKHEHSHKHDNHHQHKHNHHHGHDHHNKHHHKHGHKHHHSHKHSHKKY</sequence>
<name>A0AAW1UMP6_9CUCU</name>
<evidence type="ECO:0000313" key="4">
    <source>
        <dbReference type="Proteomes" id="UP001431783"/>
    </source>
</evidence>
<organism evidence="3 4">
    <name type="scientific">Henosepilachna vigintioctopunctata</name>
    <dbReference type="NCBI Taxonomy" id="420089"/>
    <lineage>
        <taxon>Eukaryota</taxon>
        <taxon>Metazoa</taxon>
        <taxon>Ecdysozoa</taxon>
        <taxon>Arthropoda</taxon>
        <taxon>Hexapoda</taxon>
        <taxon>Insecta</taxon>
        <taxon>Pterygota</taxon>
        <taxon>Neoptera</taxon>
        <taxon>Endopterygota</taxon>
        <taxon>Coleoptera</taxon>
        <taxon>Polyphaga</taxon>
        <taxon>Cucujiformia</taxon>
        <taxon>Coccinelloidea</taxon>
        <taxon>Coccinellidae</taxon>
        <taxon>Epilachninae</taxon>
        <taxon>Epilachnini</taxon>
        <taxon>Henosepilachna</taxon>
    </lineage>
</organism>
<keyword evidence="2" id="KW-0732">Signal</keyword>
<evidence type="ECO:0000313" key="3">
    <source>
        <dbReference type="EMBL" id="KAK9884344.1"/>
    </source>
</evidence>
<feature type="compositionally biased region" description="Basic residues" evidence="1">
    <location>
        <begin position="238"/>
        <end position="311"/>
    </location>
</feature>
<comment type="caution">
    <text evidence="3">The sequence shown here is derived from an EMBL/GenBank/DDBJ whole genome shotgun (WGS) entry which is preliminary data.</text>
</comment>
<dbReference type="InterPro" id="IPR002395">
    <property type="entry name" value="Kininogen"/>
</dbReference>
<feature type="signal peptide" evidence="2">
    <location>
        <begin position="1"/>
        <end position="20"/>
    </location>
</feature>
<evidence type="ECO:0008006" key="5">
    <source>
        <dbReference type="Google" id="ProtNLM"/>
    </source>
</evidence>
<evidence type="ECO:0000256" key="1">
    <source>
        <dbReference type="SAM" id="MobiDB-lite"/>
    </source>
</evidence>
<dbReference type="PRINTS" id="PR00334">
    <property type="entry name" value="KININOGEN"/>
</dbReference>
<dbReference type="EMBL" id="JARQZJ010000092">
    <property type="protein sequence ID" value="KAK9884344.1"/>
    <property type="molecule type" value="Genomic_DNA"/>
</dbReference>
<feature type="compositionally biased region" description="Basic residues" evidence="1">
    <location>
        <begin position="168"/>
        <end position="196"/>
    </location>
</feature>
<evidence type="ECO:0000256" key="2">
    <source>
        <dbReference type="SAM" id="SignalP"/>
    </source>
</evidence>
<gene>
    <name evidence="3" type="ORF">WA026_005294</name>
</gene>
<protein>
    <recommendedName>
        <fullName evidence="5">Histidine-rich glycoprotein-like</fullName>
    </recommendedName>
</protein>
<feature type="region of interest" description="Disordered" evidence="1">
    <location>
        <begin position="154"/>
        <end position="311"/>
    </location>
</feature>
<reference evidence="3 4" key="1">
    <citation type="submission" date="2023-03" db="EMBL/GenBank/DDBJ databases">
        <title>Genome insight into feeding habits of ladybird beetles.</title>
        <authorList>
            <person name="Li H.-S."/>
            <person name="Huang Y.-H."/>
            <person name="Pang H."/>
        </authorList>
    </citation>
    <scope>NUCLEOTIDE SEQUENCE [LARGE SCALE GENOMIC DNA]</scope>
    <source>
        <strain evidence="3">SYSU_2023b</strain>
        <tissue evidence="3">Whole body</tissue>
    </source>
</reference>